<dbReference type="InterPro" id="IPR011990">
    <property type="entry name" value="TPR-like_helical_dom_sf"/>
</dbReference>
<dbReference type="Pfam" id="PF14559">
    <property type="entry name" value="TPR_19"/>
    <property type="match status" value="1"/>
</dbReference>
<name>A0A8J2U2M2_9GAMM</name>
<dbReference type="OrthoDB" id="9790390at2"/>
<dbReference type="Pfam" id="PF14561">
    <property type="entry name" value="TPR_20"/>
    <property type="match status" value="1"/>
</dbReference>
<evidence type="ECO:0000313" key="2">
    <source>
        <dbReference type="EMBL" id="GGA67718.1"/>
    </source>
</evidence>
<proteinExistence type="predicted"/>
<dbReference type="GO" id="GO:0015035">
    <property type="term" value="F:protein-disulfide reductase activity"/>
    <property type="evidence" value="ECO:0007669"/>
    <property type="project" value="TreeGrafter"/>
</dbReference>
<feature type="domain" description="Thioredoxin" evidence="1">
    <location>
        <begin position="1"/>
        <end position="112"/>
    </location>
</feature>
<dbReference type="Proteomes" id="UP000619743">
    <property type="component" value="Unassembled WGS sequence"/>
</dbReference>
<dbReference type="SUPFAM" id="SSF48452">
    <property type="entry name" value="TPR-like"/>
    <property type="match status" value="1"/>
</dbReference>
<comment type="caution">
    <text evidence="2">The sequence shown here is derived from an EMBL/GenBank/DDBJ whole genome shotgun (WGS) entry which is preliminary data.</text>
</comment>
<accession>A0A8J2U2M2</accession>
<dbReference type="InterPro" id="IPR036249">
    <property type="entry name" value="Thioredoxin-like_sf"/>
</dbReference>
<dbReference type="PROSITE" id="PS51352">
    <property type="entry name" value="THIOREDOXIN_2"/>
    <property type="match status" value="1"/>
</dbReference>
<dbReference type="AlphaFoldDB" id="A0A8J2U2M2"/>
<dbReference type="Gene3D" id="3.40.30.10">
    <property type="entry name" value="Glutaredoxin"/>
    <property type="match status" value="1"/>
</dbReference>
<dbReference type="CDD" id="cd02956">
    <property type="entry name" value="ybbN"/>
    <property type="match status" value="1"/>
</dbReference>
<evidence type="ECO:0000313" key="3">
    <source>
        <dbReference type="Proteomes" id="UP000619743"/>
    </source>
</evidence>
<protein>
    <submittedName>
        <fullName evidence="2">Thioredoxin</fullName>
    </submittedName>
</protein>
<dbReference type="SUPFAM" id="SSF52833">
    <property type="entry name" value="Thioredoxin-like"/>
    <property type="match status" value="1"/>
</dbReference>
<evidence type="ECO:0000259" key="1">
    <source>
        <dbReference type="PROSITE" id="PS51352"/>
    </source>
</evidence>
<gene>
    <name evidence="2" type="primary">ybbN</name>
    <name evidence="2" type="ORF">GCM10011369_06720</name>
</gene>
<reference evidence="3" key="1">
    <citation type="journal article" date="2019" name="Int. J. Syst. Evol. Microbiol.">
        <title>The Global Catalogue of Microorganisms (GCM) 10K type strain sequencing project: providing services to taxonomists for standard genome sequencing and annotation.</title>
        <authorList>
            <consortium name="The Broad Institute Genomics Platform"/>
            <consortium name="The Broad Institute Genome Sequencing Center for Infectious Disease"/>
            <person name="Wu L."/>
            <person name="Ma J."/>
        </authorList>
    </citation>
    <scope>NUCLEOTIDE SEQUENCE [LARGE SCALE GENOMIC DNA]</scope>
    <source>
        <strain evidence="3">CGMCC 1.10130</strain>
    </source>
</reference>
<dbReference type="PANTHER" id="PTHR45663:SF11">
    <property type="entry name" value="GEO12009P1"/>
    <property type="match status" value="1"/>
</dbReference>
<dbReference type="GO" id="GO:0006950">
    <property type="term" value="P:response to stress"/>
    <property type="evidence" value="ECO:0007669"/>
    <property type="project" value="UniProtKB-ARBA"/>
</dbReference>
<dbReference type="InterPro" id="IPR013766">
    <property type="entry name" value="Thioredoxin_domain"/>
</dbReference>
<dbReference type="GO" id="GO:0005737">
    <property type="term" value="C:cytoplasm"/>
    <property type="evidence" value="ECO:0007669"/>
    <property type="project" value="TreeGrafter"/>
</dbReference>
<dbReference type="PANTHER" id="PTHR45663">
    <property type="entry name" value="GEO12009P1"/>
    <property type="match status" value="1"/>
</dbReference>
<keyword evidence="3" id="KW-1185">Reference proteome</keyword>
<dbReference type="EMBL" id="BMDX01000002">
    <property type="protein sequence ID" value="GGA67718.1"/>
    <property type="molecule type" value="Genomic_DNA"/>
</dbReference>
<dbReference type="Gene3D" id="1.25.40.10">
    <property type="entry name" value="Tetratricopeptide repeat domain"/>
    <property type="match status" value="2"/>
</dbReference>
<dbReference type="RefSeq" id="WP_087507128.1">
    <property type="nucleotide sequence ID" value="NZ_BMDX01000002.1"/>
</dbReference>
<sequence length="285" mass="31046">MQAANIVDINVQNFQQVILEGSQQQPVVIEFWAEGHEPCIEVAASLNKIALEYAEHFTLARINCAVEQQIAMQFGVQALPTVAVFKDGQGVDGLVGPQPEAALREMIEKYLPKEHETLLGQARQLLGMGQFNEALPLLAKAHELAPEVAEIKLALADASIQAGRLDLASDLLNSIGLADQNSDYQALCSALEIKQQAADSPEIRTLFEQAEQQPDNLELKLQLAAQLNEVGRAEEGLALLFEVLKKDLNALDGAMKKSFMDLLAAQPAGDAAAASYRRKLYSLLY</sequence>
<dbReference type="Pfam" id="PF00085">
    <property type="entry name" value="Thioredoxin"/>
    <property type="match status" value="1"/>
</dbReference>
<organism evidence="2 3">
    <name type="scientific">Neiella marina</name>
    <dbReference type="NCBI Taxonomy" id="508461"/>
    <lineage>
        <taxon>Bacteria</taxon>
        <taxon>Pseudomonadati</taxon>
        <taxon>Pseudomonadota</taxon>
        <taxon>Gammaproteobacteria</taxon>
        <taxon>Alteromonadales</taxon>
        <taxon>Echinimonadaceae</taxon>
        <taxon>Neiella</taxon>
    </lineage>
</organism>